<sequence length="203" mass="23009">MNSLKIILIFLFLISCNKQEKNFLEKKKINIQNFKKNWKGGGAFFLMADGTKIEQYENDDGYNEIINKSAPEFISEYNTYYKNGNLKSSVINFKGIPIHTSIEYNSTGDLISEKNEDKKFGKIKYTDILKILSEEKYLNLITGKGWSLENGNDAINIRFDELKKIWKVSITSGKSGAGGKTGSALIYDHIFYIDGETGKIVGE</sequence>
<evidence type="ECO:0000313" key="1">
    <source>
        <dbReference type="EMBL" id="MBF8458411.1"/>
    </source>
</evidence>
<keyword evidence="2" id="KW-1185">Reference proteome</keyword>
<dbReference type="Proteomes" id="UP000660070">
    <property type="component" value="Unassembled WGS sequence"/>
</dbReference>
<proteinExistence type="predicted"/>
<gene>
    <name evidence="1" type="ORF">IV494_14600</name>
</gene>
<reference evidence="1 2" key="1">
    <citation type="submission" date="2020-11" db="EMBL/GenBank/DDBJ databases">
        <title>Kaistella gelatinilytica sp. nov., a flavobacterium isolated from Antarctic Soil.</title>
        <authorList>
            <person name="Li J."/>
        </authorList>
    </citation>
    <scope>NUCLEOTIDE SEQUENCE [LARGE SCALE GENOMIC DNA]</scope>
    <source>
        <strain evidence="1 2">G5-32</strain>
    </source>
</reference>
<dbReference type="EMBL" id="JADPVI010000005">
    <property type="protein sequence ID" value="MBF8458411.1"/>
    <property type="molecule type" value="Genomic_DNA"/>
</dbReference>
<dbReference type="PROSITE" id="PS51257">
    <property type="entry name" value="PROKAR_LIPOPROTEIN"/>
    <property type="match status" value="1"/>
</dbReference>
<dbReference type="RefSeq" id="WP_196080849.1">
    <property type="nucleotide sequence ID" value="NZ_JADPVI010000005.1"/>
</dbReference>
<organism evidence="1 2">
    <name type="scientific">Kaistella gelatinilytica</name>
    <dbReference type="NCBI Taxonomy" id="2787636"/>
    <lineage>
        <taxon>Bacteria</taxon>
        <taxon>Pseudomonadati</taxon>
        <taxon>Bacteroidota</taxon>
        <taxon>Flavobacteriia</taxon>
        <taxon>Flavobacteriales</taxon>
        <taxon>Weeksellaceae</taxon>
        <taxon>Chryseobacterium group</taxon>
        <taxon>Kaistella</taxon>
    </lineage>
</organism>
<protein>
    <submittedName>
        <fullName evidence="1">Uncharacterized protein</fullName>
    </submittedName>
</protein>
<evidence type="ECO:0000313" key="2">
    <source>
        <dbReference type="Proteomes" id="UP000660070"/>
    </source>
</evidence>
<name>A0ABS0FFA9_9FLAO</name>
<comment type="caution">
    <text evidence="1">The sequence shown here is derived from an EMBL/GenBank/DDBJ whole genome shotgun (WGS) entry which is preliminary data.</text>
</comment>
<accession>A0ABS0FFA9</accession>